<dbReference type="Gene3D" id="3.30.70.260">
    <property type="match status" value="1"/>
</dbReference>
<keyword evidence="8" id="KW-1185">Reference proteome</keyword>
<dbReference type="InterPro" id="IPR002912">
    <property type="entry name" value="ACT_dom"/>
</dbReference>
<evidence type="ECO:0000259" key="6">
    <source>
        <dbReference type="PROSITE" id="PS51671"/>
    </source>
</evidence>
<evidence type="ECO:0000256" key="2">
    <source>
        <dbReference type="ARBA" id="ARBA00010869"/>
    </source>
</evidence>
<evidence type="ECO:0000313" key="7">
    <source>
        <dbReference type="EMBL" id="GGI94302.1"/>
    </source>
</evidence>
<dbReference type="GO" id="GO:0003941">
    <property type="term" value="F:L-serine ammonia-lyase activity"/>
    <property type="evidence" value="ECO:0007669"/>
    <property type="project" value="TreeGrafter"/>
</dbReference>
<evidence type="ECO:0000313" key="8">
    <source>
        <dbReference type="Proteomes" id="UP000653099"/>
    </source>
</evidence>
<name>A0A830ENH3_9EURY</name>
<dbReference type="FunFam" id="3.40.50.1100:FF:000007">
    <property type="entry name" value="L-threonine dehydratase catabolic TdcB"/>
    <property type="match status" value="1"/>
</dbReference>
<dbReference type="FunFam" id="3.40.50.1100:FF:000005">
    <property type="entry name" value="Threonine dehydratase catabolic"/>
    <property type="match status" value="1"/>
</dbReference>
<dbReference type="EC" id="4.3.1.19" evidence="3"/>
<gene>
    <name evidence="7" type="primary">ilvA</name>
    <name evidence="7" type="ORF">GCM10008995_00610</name>
</gene>
<dbReference type="GO" id="GO:0006565">
    <property type="term" value="P:L-serine catabolic process"/>
    <property type="evidence" value="ECO:0007669"/>
    <property type="project" value="TreeGrafter"/>
</dbReference>
<proteinExistence type="inferred from homology"/>
<reference evidence="7" key="1">
    <citation type="journal article" date="2014" name="Int. J. Syst. Evol. Microbiol.">
        <title>Complete genome sequence of Corynebacterium casei LMG S-19264T (=DSM 44701T), isolated from a smear-ripened cheese.</title>
        <authorList>
            <consortium name="US DOE Joint Genome Institute (JGI-PGF)"/>
            <person name="Walter F."/>
            <person name="Albersmeier A."/>
            <person name="Kalinowski J."/>
            <person name="Ruckert C."/>
        </authorList>
    </citation>
    <scope>NUCLEOTIDE SEQUENCE</scope>
    <source>
        <strain evidence="7">JCM 14359</strain>
    </source>
</reference>
<accession>A0A830ENH3</accession>
<dbReference type="Proteomes" id="UP000653099">
    <property type="component" value="Unassembled WGS sequence"/>
</dbReference>
<dbReference type="PROSITE" id="PS51671">
    <property type="entry name" value="ACT"/>
    <property type="match status" value="1"/>
</dbReference>
<dbReference type="SUPFAM" id="SSF53686">
    <property type="entry name" value="Tryptophan synthase beta subunit-like PLP-dependent enzymes"/>
    <property type="match status" value="1"/>
</dbReference>
<protein>
    <recommendedName>
        <fullName evidence="3">threonine ammonia-lyase</fullName>
        <ecNumber evidence="3">4.3.1.19</ecNumber>
    </recommendedName>
</protein>
<dbReference type="NCBIfam" id="TIGR01127">
    <property type="entry name" value="ilvA_1Cterm"/>
    <property type="match status" value="1"/>
</dbReference>
<dbReference type="InterPro" id="IPR001926">
    <property type="entry name" value="TrpB-like_PALP"/>
</dbReference>
<evidence type="ECO:0000256" key="1">
    <source>
        <dbReference type="ARBA" id="ARBA00001933"/>
    </source>
</evidence>
<comment type="caution">
    <text evidence="7">The sequence shown here is derived from an EMBL/GenBank/DDBJ whole genome shotgun (WGS) entry which is preliminary data.</text>
</comment>
<dbReference type="Gene3D" id="3.40.50.1100">
    <property type="match status" value="2"/>
</dbReference>
<dbReference type="Pfam" id="PF00291">
    <property type="entry name" value="PALP"/>
    <property type="match status" value="1"/>
</dbReference>
<evidence type="ECO:0000256" key="3">
    <source>
        <dbReference type="ARBA" id="ARBA00012096"/>
    </source>
</evidence>
<dbReference type="OrthoDB" id="9915at2157"/>
<feature type="domain" description="ACT" evidence="6">
    <location>
        <begin position="348"/>
        <end position="426"/>
    </location>
</feature>
<dbReference type="InterPro" id="IPR050147">
    <property type="entry name" value="Ser/Thr_Dehydratase"/>
</dbReference>
<dbReference type="InterPro" id="IPR005789">
    <property type="entry name" value="Thr_deHydtase_catblc"/>
</dbReference>
<evidence type="ECO:0000256" key="4">
    <source>
        <dbReference type="ARBA" id="ARBA00022898"/>
    </source>
</evidence>
<dbReference type="GO" id="GO:0004794">
    <property type="term" value="F:threonine deaminase activity"/>
    <property type="evidence" value="ECO:0007669"/>
    <property type="project" value="UniProtKB-EC"/>
</dbReference>
<dbReference type="EMBL" id="BMOC01000001">
    <property type="protein sequence ID" value="GGI94302.1"/>
    <property type="molecule type" value="Genomic_DNA"/>
</dbReference>
<keyword evidence="5 7" id="KW-0456">Lyase</keyword>
<comment type="similarity">
    <text evidence="2">Belongs to the serine/threonine dehydratase family.</text>
</comment>
<dbReference type="InterPro" id="IPR036052">
    <property type="entry name" value="TrpB-like_PALP_sf"/>
</dbReference>
<dbReference type="PANTHER" id="PTHR48078:SF6">
    <property type="entry name" value="L-THREONINE DEHYDRATASE CATABOLIC TDCB"/>
    <property type="match status" value="1"/>
</dbReference>
<dbReference type="AlphaFoldDB" id="A0A830ENH3"/>
<evidence type="ECO:0000256" key="5">
    <source>
        <dbReference type="ARBA" id="ARBA00023239"/>
    </source>
</evidence>
<reference evidence="7" key="2">
    <citation type="submission" date="2020-09" db="EMBL/GenBank/DDBJ databases">
        <authorList>
            <person name="Sun Q."/>
            <person name="Ohkuma M."/>
        </authorList>
    </citation>
    <scope>NUCLEOTIDE SEQUENCE</scope>
    <source>
        <strain evidence="7">JCM 14359</strain>
    </source>
</reference>
<dbReference type="PANTHER" id="PTHR48078">
    <property type="entry name" value="THREONINE DEHYDRATASE, MITOCHONDRIAL-RELATED"/>
    <property type="match status" value="1"/>
</dbReference>
<organism evidence="7 8">
    <name type="scientific">Halobellus salinus</name>
    <dbReference type="NCBI Taxonomy" id="931585"/>
    <lineage>
        <taxon>Archaea</taxon>
        <taxon>Methanobacteriati</taxon>
        <taxon>Methanobacteriota</taxon>
        <taxon>Stenosarchaea group</taxon>
        <taxon>Halobacteria</taxon>
        <taxon>Halobacteriales</taxon>
        <taxon>Haloferacaceae</taxon>
        <taxon>Halobellus</taxon>
    </lineage>
</organism>
<keyword evidence="4" id="KW-0663">Pyridoxal phosphate</keyword>
<dbReference type="RefSeq" id="WP_188785297.1">
    <property type="nucleotide sequence ID" value="NZ_BMOC01000001.1"/>
</dbReference>
<dbReference type="GO" id="GO:0006567">
    <property type="term" value="P:L-threonine catabolic process"/>
    <property type="evidence" value="ECO:0007669"/>
    <property type="project" value="InterPro"/>
</dbReference>
<comment type="cofactor">
    <cofactor evidence="1">
        <name>pyridoxal 5'-phosphate</name>
        <dbReference type="ChEBI" id="CHEBI:597326"/>
    </cofactor>
</comment>
<dbReference type="InterPro" id="IPR044561">
    <property type="entry name" value="ACT_ThrD-II-like"/>
</dbReference>
<sequence length="426" mass="45107">MSESDADADADAGTVAAEELPVRYVDIERARERLDDDTVVKQTPVETSTSLGEFVDAEVYLKMEHLQWTGSFKTRGAYNKISQDVDAGVDEFIAASAGNHAQGVALAATKCGADSTIYMPEDAPQTKVDATRGYGATVELVGKDFQETMAHAQSAAEDSDAAFVHAYDDTDIIAGQGTLGAEMYHDCPDVDTVIVPIGGGGLISGVSTAIKHLSPDTRVVGVQATGAETVHESLDKGIPVTLDEVDTIADGIATGGISEATLRMIQANVDEVVTVSDTEIARAILLVMERAKQVVEGAGAASVAALLSDDLDVAGETVMPLLCGGNLDMTQLQTVLVHALTQRKQRIRLRVRIDDRPGKMADISGIISDQEANIFDVRHDRGVENLEVGDAYLVFTVETSGAEHAASIVDAIEERGYSVADVTRET</sequence>
<dbReference type="CDD" id="cd04886">
    <property type="entry name" value="ACT_ThrD-II-like"/>
    <property type="match status" value="1"/>
</dbReference>
<dbReference type="CDD" id="cd01562">
    <property type="entry name" value="Thr-dehyd"/>
    <property type="match status" value="1"/>
</dbReference>
<dbReference type="GO" id="GO:0009097">
    <property type="term" value="P:isoleucine biosynthetic process"/>
    <property type="evidence" value="ECO:0007669"/>
    <property type="project" value="TreeGrafter"/>
</dbReference>